<accession>K0S2B4</accession>
<proteinExistence type="predicted"/>
<evidence type="ECO:0000313" key="3">
    <source>
        <dbReference type="Proteomes" id="UP000266841"/>
    </source>
</evidence>
<evidence type="ECO:0000256" key="1">
    <source>
        <dbReference type="SAM" id="MobiDB-lite"/>
    </source>
</evidence>
<organism evidence="2 3">
    <name type="scientific">Thalassiosira oceanica</name>
    <name type="common">Marine diatom</name>
    <dbReference type="NCBI Taxonomy" id="159749"/>
    <lineage>
        <taxon>Eukaryota</taxon>
        <taxon>Sar</taxon>
        <taxon>Stramenopiles</taxon>
        <taxon>Ochrophyta</taxon>
        <taxon>Bacillariophyta</taxon>
        <taxon>Coscinodiscophyceae</taxon>
        <taxon>Thalassiosirophycidae</taxon>
        <taxon>Thalassiosirales</taxon>
        <taxon>Thalassiosiraceae</taxon>
        <taxon>Thalassiosira</taxon>
    </lineage>
</organism>
<evidence type="ECO:0000313" key="2">
    <source>
        <dbReference type="EMBL" id="EJK53052.1"/>
    </source>
</evidence>
<gene>
    <name evidence="2" type="ORF">THAOC_27579</name>
</gene>
<dbReference type="Proteomes" id="UP000266841">
    <property type="component" value="Unassembled WGS sequence"/>
</dbReference>
<name>K0S2B4_THAOC</name>
<feature type="compositionally biased region" description="Basic and acidic residues" evidence="1">
    <location>
        <begin position="37"/>
        <end position="46"/>
    </location>
</feature>
<dbReference type="EMBL" id="AGNL01038616">
    <property type="protein sequence ID" value="EJK53052.1"/>
    <property type="molecule type" value="Genomic_DNA"/>
</dbReference>
<dbReference type="AlphaFoldDB" id="K0S2B4"/>
<keyword evidence="3" id="KW-1185">Reference proteome</keyword>
<protein>
    <submittedName>
        <fullName evidence="2">Uncharacterized protein</fullName>
    </submittedName>
</protein>
<reference evidence="2 3" key="1">
    <citation type="journal article" date="2012" name="Genome Biol.">
        <title>Genome and low-iron response of an oceanic diatom adapted to chronic iron limitation.</title>
        <authorList>
            <person name="Lommer M."/>
            <person name="Specht M."/>
            <person name="Roy A.S."/>
            <person name="Kraemer L."/>
            <person name="Andreson R."/>
            <person name="Gutowska M.A."/>
            <person name="Wolf J."/>
            <person name="Bergner S.V."/>
            <person name="Schilhabel M.B."/>
            <person name="Klostermeier U.C."/>
            <person name="Beiko R.G."/>
            <person name="Rosenstiel P."/>
            <person name="Hippler M."/>
            <person name="Laroche J."/>
        </authorList>
    </citation>
    <scope>NUCLEOTIDE SEQUENCE [LARGE SCALE GENOMIC DNA]</scope>
    <source>
        <strain evidence="2 3">CCMP1005</strain>
    </source>
</reference>
<feature type="region of interest" description="Disordered" evidence="1">
    <location>
        <begin position="31"/>
        <end position="65"/>
    </location>
</feature>
<comment type="caution">
    <text evidence="2">The sequence shown here is derived from an EMBL/GenBank/DDBJ whole genome shotgun (WGS) entry which is preliminary data.</text>
</comment>
<feature type="non-terminal residue" evidence="2">
    <location>
        <position position="1"/>
    </location>
</feature>
<sequence>RADGASIGGSRGPSPVLSGRALCRYGRAVPPSVSRLRTSDRSRADDENGPSSRSRVGAIADPESTPLSLSPGLYFAWDRREQTLTWTSFGPGPSPN</sequence>